<evidence type="ECO:0000313" key="2">
    <source>
        <dbReference type="Proteomes" id="UP000266861"/>
    </source>
</evidence>
<organism evidence="1 2">
    <name type="scientific">Diversispora epigaea</name>
    <dbReference type="NCBI Taxonomy" id="1348612"/>
    <lineage>
        <taxon>Eukaryota</taxon>
        <taxon>Fungi</taxon>
        <taxon>Fungi incertae sedis</taxon>
        <taxon>Mucoromycota</taxon>
        <taxon>Glomeromycotina</taxon>
        <taxon>Glomeromycetes</taxon>
        <taxon>Diversisporales</taxon>
        <taxon>Diversisporaceae</taxon>
        <taxon>Diversispora</taxon>
    </lineage>
</organism>
<gene>
    <name evidence="1" type="ORF">Glove_216g27</name>
</gene>
<dbReference type="AlphaFoldDB" id="A0A397IJZ2"/>
<reference evidence="1 2" key="1">
    <citation type="submission" date="2018-08" db="EMBL/GenBank/DDBJ databases">
        <title>Genome and evolution of the arbuscular mycorrhizal fungus Diversispora epigaea (formerly Glomus versiforme) and its bacterial endosymbionts.</title>
        <authorList>
            <person name="Sun X."/>
            <person name="Fei Z."/>
            <person name="Harrison M."/>
        </authorList>
    </citation>
    <scope>NUCLEOTIDE SEQUENCE [LARGE SCALE GENOMIC DNA]</scope>
    <source>
        <strain evidence="1 2">IT104</strain>
    </source>
</reference>
<comment type="caution">
    <text evidence="1">The sequence shown here is derived from an EMBL/GenBank/DDBJ whole genome shotgun (WGS) entry which is preliminary data.</text>
</comment>
<dbReference type="OrthoDB" id="10453461at2759"/>
<keyword evidence="2" id="KW-1185">Reference proteome</keyword>
<dbReference type="Proteomes" id="UP000266861">
    <property type="component" value="Unassembled WGS sequence"/>
</dbReference>
<protein>
    <submittedName>
        <fullName evidence="1">Uncharacterized protein</fullName>
    </submittedName>
</protein>
<sequence length="95" mass="10730">MEKKPDIMVLENCDGKLVEPIYNQFGVVGIQVADEKIYLNILINDASGIPRYFHLDHAEILLISENLLKQAIEQAVLHSPRNTSPSFTVTTLEHE</sequence>
<evidence type="ECO:0000313" key="1">
    <source>
        <dbReference type="EMBL" id="RHZ75277.1"/>
    </source>
</evidence>
<proteinExistence type="predicted"/>
<name>A0A397IJZ2_9GLOM</name>
<accession>A0A397IJZ2</accession>
<dbReference type="EMBL" id="PQFF01000201">
    <property type="protein sequence ID" value="RHZ75277.1"/>
    <property type="molecule type" value="Genomic_DNA"/>
</dbReference>